<keyword evidence="6 7" id="KW-0067">ATP-binding</keyword>
<keyword evidence="12" id="KW-1185">Reference proteome</keyword>
<feature type="compositionally biased region" description="Low complexity" evidence="8">
    <location>
        <begin position="428"/>
        <end position="440"/>
    </location>
</feature>
<keyword evidence="3" id="KW-0808">Transferase</keyword>
<evidence type="ECO:0000256" key="7">
    <source>
        <dbReference type="PROSITE-ProRule" id="PRU10141"/>
    </source>
</evidence>
<dbReference type="PROSITE" id="PS50011">
    <property type="entry name" value="PROTEIN_KINASE_DOM"/>
    <property type="match status" value="1"/>
</dbReference>
<keyword evidence="9" id="KW-1133">Transmembrane helix</keyword>
<name>W5II02_SCAIO</name>
<comment type="caution">
    <text evidence="11">The sequence shown here is derived from an EMBL/GenBank/DDBJ whole genome shotgun (WGS) entry which is preliminary data.</text>
</comment>
<feature type="compositionally biased region" description="Low complexity" evidence="8">
    <location>
        <begin position="403"/>
        <end position="414"/>
    </location>
</feature>
<feature type="transmembrane region" description="Helical" evidence="9">
    <location>
        <begin position="505"/>
        <end position="525"/>
    </location>
</feature>
<dbReference type="GO" id="GO:0004674">
    <property type="term" value="F:protein serine/threonine kinase activity"/>
    <property type="evidence" value="ECO:0007669"/>
    <property type="project" value="UniProtKB-EC"/>
</dbReference>
<dbReference type="EMBL" id="ADCX01000002">
    <property type="protein sequence ID" value="EFG26493.1"/>
    <property type="molecule type" value="Genomic_DNA"/>
</dbReference>
<accession>W5II02</accession>
<feature type="transmembrane region" description="Helical" evidence="9">
    <location>
        <begin position="559"/>
        <end position="584"/>
    </location>
</feature>
<evidence type="ECO:0000313" key="11">
    <source>
        <dbReference type="EMBL" id="EFG26493.1"/>
    </source>
</evidence>
<dbReference type="CDD" id="cd14014">
    <property type="entry name" value="STKc_PknB_like"/>
    <property type="match status" value="1"/>
</dbReference>
<evidence type="ECO:0000256" key="5">
    <source>
        <dbReference type="ARBA" id="ARBA00022777"/>
    </source>
</evidence>
<evidence type="ECO:0000256" key="1">
    <source>
        <dbReference type="ARBA" id="ARBA00010886"/>
    </source>
</evidence>
<feature type="compositionally biased region" description="Polar residues" evidence="8">
    <location>
        <begin position="321"/>
        <end position="334"/>
    </location>
</feature>
<dbReference type="Pfam" id="PF00069">
    <property type="entry name" value="Pkinase"/>
    <property type="match status" value="1"/>
</dbReference>
<evidence type="ECO:0000256" key="6">
    <source>
        <dbReference type="ARBA" id="ARBA00022840"/>
    </source>
</evidence>
<evidence type="ECO:0000259" key="10">
    <source>
        <dbReference type="PROSITE" id="PS50011"/>
    </source>
</evidence>
<feature type="region of interest" description="Disordered" evidence="8">
    <location>
        <begin position="397"/>
        <end position="440"/>
    </location>
</feature>
<dbReference type="AlphaFoldDB" id="W5II02"/>
<dbReference type="PROSITE" id="PS00107">
    <property type="entry name" value="PROTEIN_KINASE_ATP"/>
    <property type="match status" value="1"/>
</dbReference>
<feature type="domain" description="Protein kinase" evidence="10">
    <location>
        <begin position="18"/>
        <end position="283"/>
    </location>
</feature>
<dbReference type="PANTHER" id="PTHR43671:SF13">
    <property type="entry name" value="SERINE_THREONINE-PROTEIN KINASE NEK2"/>
    <property type="match status" value="1"/>
</dbReference>
<evidence type="ECO:0000256" key="9">
    <source>
        <dbReference type="SAM" id="Phobius"/>
    </source>
</evidence>
<dbReference type="HOGENOM" id="CLU_000288_135_6_11"/>
<dbReference type="SUPFAM" id="SSF56112">
    <property type="entry name" value="Protein kinase-like (PK-like)"/>
    <property type="match status" value="1"/>
</dbReference>
<keyword evidence="9" id="KW-0812">Transmembrane</keyword>
<feature type="compositionally biased region" description="Polar residues" evidence="8">
    <location>
        <begin position="353"/>
        <end position="362"/>
    </location>
</feature>
<dbReference type="InterPro" id="IPR000719">
    <property type="entry name" value="Prot_kinase_dom"/>
</dbReference>
<proteinExistence type="inferred from homology"/>
<dbReference type="eggNOG" id="COG0515">
    <property type="taxonomic scope" value="Bacteria"/>
</dbReference>
<dbReference type="GO" id="GO:0005524">
    <property type="term" value="F:ATP binding"/>
    <property type="evidence" value="ECO:0007669"/>
    <property type="project" value="UniProtKB-UniRule"/>
</dbReference>
<protein>
    <recommendedName>
        <fullName evidence="2">non-specific serine/threonine protein kinase</fullName>
        <ecNumber evidence="2">2.7.11.1</ecNumber>
    </recommendedName>
</protein>
<feature type="transmembrane region" description="Helical" evidence="9">
    <location>
        <begin position="672"/>
        <end position="690"/>
    </location>
</feature>
<feature type="compositionally biased region" description="Polar residues" evidence="8">
    <location>
        <begin position="415"/>
        <end position="424"/>
    </location>
</feature>
<evidence type="ECO:0000256" key="3">
    <source>
        <dbReference type="ARBA" id="ARBA00022679"/>
    </source>
</evidence>
<gene>
    <name evidence="11" type="ORF">HMPREF9020_00112</name>
</gene>
<dbReference type="Gene3D" id="1.10.510.10">
    <property type="entry name" value="Transferase(Phosphotransferase) domain 1"/>
    <property type="match status" value="1"/>
</dbReference>
<dbReference type="RefSeq" id="WP_006292454.1">
    <property type="nucleotide sequence ID" value="NZ_GG770225.1"/>
</dbReference>
<sequence>MSDLNTFNLEPGNNVGGYTLVSRLGGGAMGTVWRVRDDGGQIYAMKILRDSFAQEDSNNPNSTDARERATARERFRREGLALQKIKHPGVCQIVDMELDDSLAFIVTELVEGLNLRDDVRDNGPYVGEDLARLTSKLLDAVDAVHAAGIIHRDIKPTNVMISSRGPVLVDFGIAMGEGESHVTRTGLVMGTPGFIAPEIIEGAESDEATDWWSVASVLGFAAMGEPIYGTKPMMAVLEREAAGNANLAGLPPRTTYMLRQALNPDRNKRCSAQELLRVIQEDAAQGAWDSMTDTDSGDSASTGPRENSQGQVVPPFYTRGNDASPTEDGQTQPLYTAVPLNPRKLWTDPVPNPQDSSRTQVLPSEPDMAATRIMSSATLPGSTRILPASAQSADVTSPQLHYSSLSSPESQETSVLPNTSSLPETSVLPGTSILPTTPPTSVLPTVSGPTIQPNPDLSSALGLLTNPEIPTIPAFNVLWWYRRHSFLPLVLTTIPMTFLASGAPMVAVLIGFLILWIFATVGYSARARERRRERNGGIFKKSDSALTALGLPWNIIKGFLSAVGSALIGFVVSLAAGLLLSLFFGLPSSGSSAHLALSLPDRNFILPLPGDSAFSLSGLTLTLSFLTGWFCCLSSHLASIIRVGFGSTRKADIPGYPSRSGSETRRWEKKTLLALVLLAILIVVAIIYAGSGSIDWTPLTVTY</sequence>
<evidence type="ECO:0000313" key="12">
    <source>
        <dbReference type="Proteomes" id="UP000005777"/>
    </source>
</evidence>
<keyword evidence="9" id="KW-0472">Membrane</keyword>
<evidence type="ECO:0000256" key="2">
    <source>
        <dbReference type="ARBA" id="ARBA00012513"/>
    </source>
</evidence>
<keyword evidence="4 7" id="KW-0547">Nucleotide-binding</keyword>
<dbReference type="InterPro" id="IPR008271">
    <property type="entry name" value="Ser/Thr_kinase_AS"/>
</dbReference>
<feature type="binding site" evidence="7">
    <location>
        <position position="46"/>
    </location>
    <ligand>
        <name>ATP</name>
        <dbReference type="ChEBI" id="CHEBI:30616"/>
    </ligand>
</feature>
<dbReference type="PROSITE" id="PS00108">
    <property type="entry name" value="PROTEIN_KINASE_ST"/>
    <property type="match status" value="1"/>
</dbReference>
<feature type="transmembrane region" description="Helical" evidence="9">
    <location>
        <begin position="613"/>
        <end position="633"/>
    </location>
</feature>
<evidence type="ECO:0000256" key="4">
    <source>
        <dbReference type="ARBA" id="ARBA00022741"/>
    </source>
</evidence>
<dbReference type="PANTHER" id="PTHR43671">
    <property type="entry name" value="SERINE/THREONINE-PROTEIN KINASE NEK"/>
    <property type="match status" value="1"/>
</dbReference>
<keyword evidence="5" id="KW-0418">Kinase</keyword>
<dbReference type="InterPro" id="IPR011009">
    <property type="entry name" value="Kinase-like_dom_sf"/>
</dbReference>
<dbReference type="InterPro" id="IPR017441">
    <property type="entry name" value="Protein_kinase_ATP_BS"/>
</dbReference>
<feature type="compositionally biased region" description="Polar residues" evidence="8">
    <location>
        <begin position="291"/>
        <end position="311"/>
    </location>
</feature>
<dbReference type="SMART" id="SM00220">
    <property type="entry name" value="S_TKc"/>
    <property type="match status" value="1"/>
</dbReference>
<dbReference type="InterPro" id="IPR050660">
    <property type="entry name" value="NEK_Ser/Thr_kinase"/>
</dbReference>
<reference evidence="11 12" key="1">
    <citation type="submission" date="2012-01" db="EMBL/GenBank/DDBJ databases">
        <title>The Genome Sequence of Scardovia inopinata F0304.</title>
        <authorList>
            <consortium name="The Broad Institute Genome Sequencing Platform"/>
            <person name="Ward D."/>
            <person name="Earl A."/>
            <person name="Feldgarden M."/>
            <person name="Gevers D."/>
            <person name="Young S."/>
            <person name="Zeng Q."/>
            <person name="Koehrsen M."/>
            <person name="Alvarado L."/>
            <person name="Berlin A.M."/>
            <person name="Borenstein D."/>
            <person name="Chapman S.B."/>
            <person name="Chen Z."/>
            <person name="Engels R."/>
            <person name="Freedman E."/>
            <person name="Gellesch M."/>
            <person name="Goldberg J."/>
            <person name="Griggs A."/>
            <person name="Gujja S."/>
            <person name="Heilman E.R."/>
            <person name="Heiman D.I."/>
            <person name="Hepburn T.A."/>
            <person name="Howarth C."/>
            <person name="Jen D."/>
            <person name="Larson L."/>
            <person name="Mehta T."/>
            <person name="Park D."/>
            <person name="Pearson M."/>
            <person name="Richards J."/>
            <person name="Roberts A."/>
            <person name="Saif S."/>
            <person name="Shea T.D."/>
            <person name="Shenoy N."/>
            <person name="Sisk P."/>
            <person name="Stolte C."/>
            <person name="Sykes S.N."/>
            <person name="Walk T."/>
            <person name="White J."/>
            <person name="Yandava C."/>
            <person name="Izard J."/>
            <person name="Baranova O.V."/>
            <person name="Blanton J.M."/>
            <person name="Tanner A.C."/>
            <person name="Dewhirst F."/>
            <person name="Haas B."/>
            <person name="Nusbaum C."/>
            <person name="Birren B."/>
        </authorList>
    </citation>
    <scope>NUCLEOTIDE SEQUENCE [LARGE SCALE GENOMIC DNA]</scope>
    <source>
        <strain evidence="11 12">F0304</strain>
    </source>
</reference>
<dbReference type="EC" id="2.7.11.1" evidence="2"/>
<feature type="region of interest" description="Disordered" evidence="8">
    <location>
        <begin position="284"/>
        <end position="364"/>
    </location>
</feature>
<dbReference type="Gene3D" id="3.30.200.20">
    <property type="entry name" value="Phosphorylase Kinase, domain 1"/>
    <property type="match status" value="1"/>
</dbReference>
<organism evidence="11 12">
    <name type="scientific">Scardovia inopinata F0304</name>
    <dbReference type="NCBI Taxonomy" id="641146"/>
    <lineage>
        <taxon>Bacteria</taxon>
        <taxon>Bacillati</taxon>
        <taxon>Actinomycetota</taxon>
        <taxon>Actinomycetes</taxon>
        <taxon>Bifidobacteriales</taxon>
        <taxon>Bifidobacteriaceae</taxon>
        <taxon>Scardovia</taxon>
    </lineage>
</organism>
<evidence type="ECO:0000256" key="8">
    <source>
        <dbReference type="SAM" id="MobiDB-lite"/>
    </source>
</evidence>
<comment type="similarity">
    <text evidence="1">Belongs to the protein kinase superfamily. NEK Ser/Thr protein kinase family. NIMA subfamily.</text>
</comment>
<dbReference type="Proteomes" id="UP000005777">
    <property type="component" value="Unassembled WGS sequence"/>
</dbReference>